<dbReference type="EMBL" id="CAEZXW010000123">
    <property type="protein sequence ID" value="CAB4715101.1"/>
    <property type="molecule type" value="Genomic_DNA"/>
</dbReference>
<organism evidence="2">
    <name type="scientific">freshwater metagenome</name>
    <dbReference type="NCBI Taxonomy" id="449393"/>
    <lineage>
        <taxon>unclassified sequences</taxon>
        <taxon>metagenomes</taxon>
        <taxon>ecological metagenomes</taxon>
    </lineage>
</organism>
<accession>A0A6J7GGM0</accession>
<gene>
    <name evidence="1" type="ORF">UFOPK2593_01370</name>
    <name evidence="2" type="ORF">UFOPK3492_01270</name>
</gene>
<evidence type="ECO:0000313" key="1">
    <source>
        <dbReference type="EMBL" id="CAB4715101.1"/>
    </source>
</evidence>
<protein>
    <submittedName>
        <fullName evidence="2">Unannotated protein</fullName>
    </submittedName>
</protein>
<dbReference type="AlphaFoldDB" id="A0A6J7GGM0"/>
<name>A0A6J7GGM0_9ZZZZ</name>
<sequence length="66" mass="7098">MLKTELQHTASRGLNFPKSTWCAGALFTSTPAWQAIYTGGSGLHHPVFGGDEGDGEGITYYLTLHT</sequence>
<dbReference type="EMBL" id="CAFBMD010000138">
    <property type="protein sequence ID" value="CAB4907232.1"/>
    <property type="molecule type" value="Genomic_DNA"/>
</dbReference>
<reference evidence="2" key="1">
    <citation type="submission" date="2020-05" db="EMBL/GenBank/DDBJ databases">
        <authorList>
            <person name="Chiriac C."/>
            <person name="Salcher M."/>
            <person name="Ghai R."/>
            <person name="Kavagutti S V."/>
        </authorList>
    </citation>
    <scope>NUCLEOTIDE SEQUENCE</scope>
</reference>
<proteinExistence type="predicted"/>
<evidence type="ECO:0000313" key="2">
    <source>
        <dbReference type="EMBL" id="CAB4907232.1"/>
    </source>
</evidence>